<feature type="transmembrane region" description="Helical" evidence="1">
    <location>
        <begin position="56"/>
        <end position="77"/>
    </location>
</feature>
<comment type="caution">
    <text evidence="2">The sequence shown here is derived from an EMBL/GenBank/DDBJ whole genome shotgun (WGS) entry which is preliminary data.</text>
</comment>
<evidence type="ECO:0000256" key="1">
    <source>
        <dbReference type="SAM" id="Phobius"/>
    </source>
</evidence>
<name>A0A167AAE2_9GAMM</name>
<dbReference type="EMBL" id="AUYB01000046">
    <property type="protein sequence ID" value="KZN45154.1"/>
    <property type="molecule type" value="Genomic_DNA"/>
</dbReference>
<reference evidence="2 3" key="1">
    <citation type="submission" date="2013-07" db="EMBL/GenBank/DDBJ databases">
        <title>Comparative Genomic and Metabolomic Analysis of Twelve Strains of Pseudoalteromonas luteoviolacea.</title>
        <authorList>
            <person name="Vynne N.G."/>
            <person name="Mansson M."/>
            <person name="Gram L."/>
        </authorList>
    </citation>
    <scope>NUCLEOTIDE SEQUENCE [LARGE SCALE GENOMIC DNA]</scope>
    <source>
        <strain evidence="2 3">DSM 6061</strain>
    </source>
</reference>
<keyword evidence="1" id="KW-0812">Transmembrane</keyword>
<accession>A0A167AAE2</accession>
<keyword evidence="3" id="KW-1185">Reference proteome</keyword>
<dbReference type="AlphaFoldDB" id="A0A167AAE2"/>
<keyword evidence="1" id="KW-1133">Transmembrane helix</keyword>
<dbReference type="PATRIC" id="fig|1365250.3.peg.509"/>
<gene>
    <name evidence="2" type="ORF">N475_07820</name>
</gene>
<protein>
    <submittedName>
        <fullName evidence="2">Uncharacterized protein</fullName>
    </submittedName>
</protein>
<proteinExistence type="predicted"/>
<feature type="transmembrane region" description="Helical" evidence="1">
    <location>
        <begin position="84"/>
        <end position="105"/>
    </location>
</feature>
<keyword evidence="1" id="KW-0472">Membrane</keyword>
<evidence type="ECO:0000313" key="3">
    <source>
        <dbReference type="Proteomes" id="UP000076643"/>
    </source>
</evidence>
<organism evidence="2 3">
    <name type="scientific">Pseudoalteromonas luteoviolacea DSM 6061</name>
    <dbReference type="NCBI Taxonomy" id="1365250"/>
    <lineage>
        <taxon>Bacteria</taxon>
        <taxon>Pseudomonadati</taxon>
        <taxon>Pseudomonadota</taxon>
        <taxon>Gammaproteobacteria</taxon>
        <taxon>Alteromonadales</taxon>
        <taxon>Pseudoalteromonadaceae</taxon>
        <taxon>Pseudoalteromonas</taxon>
    </lineage>
</organism>
<dbReference type="Proteomes" id="UP000076643">
    <property type="component" value="Unassembled WGS sequence"/>
</dbReference>
<evidence type="ECO:0000313" key="2">
    <source>
        <dbReference type="EMBL" id="KZN45154.1"/>
    </source>
</evidence>
<sequence>MSLLAIIPIWIASLLLYLASPKQYLLSKPLPKWPSYLLALGLYVCANTLFAQSYPLVSALLASLVVLMMGLVSVTLLAGKSKRLFMVTSVLLLTICSSVGGILYVA</sequence>